<keyword evidence="3" id="KW-1185">Reference proteome</keyword>
<dbReference type="EMBL" id="AJ890364">
    <property type="protein sequence ID" value="CAI65564.1"/>
    <property type="molecule type" value="Genomic_DNA"/>
</dbReference>
<evidence type="ECO:0000313" key="3">
    <source>
        <dbReference type="Proteomes" id="UP000000863"/>
    </source>
</evidence>
<evidence type="ECO:0000313" key="2">
    <source>
        <dbReference type="EMBL" id="CAI65564.1"/>
    </source>
</evidence>
<accession>Q4A2Z2</accession>
<organismHost>
    <name type="scientific">Emiliania huxleyi</name>
    <name type="common">Coccolithophore</name>
    <name type="synonym">Pontosphaera huxleyi</name>
    <dbReference type="NCBI Taxonomy" id="2903"/>
</organismHost>
<protein>
    <submittedName>
        <fullName evidence="2">Uncharacterized protein</fullName>
    </submittedName>
</protein>
<feature type="region of interest" description="Disordered" evidence="1">
    <location>
        <begin position="82"/>
        <end position="109"/>
    </location>
</feature>
<dbReference type="RefSeq" id="YP_293895.1">
    <property type="nucleotide sequence ID" value="NC_007346.1"/>
</dbReference>
<reference evidence="2 3" key="1">
    <citation type="journal article" date="2005" name="Science">
        <title>Complete genome sequence and lytic phase transcription profile of a Coccolithovirus.</title>
        <authorList>
            <person name="Wilson W.H."/>
            <person name="Schroeder D.C."/>
            <person name="Allen M.J."/>
            <person name="Holden M.T.G."/>
            <person name="Parkhill J."/>
            <person name="Barrell B.G."/>
            <person name="Churcher C."/>
            <person name="Hamlin N."/>
            <person name="Mungall K."/>
            <person name="Norbertczak H."/>
            <person name="Quail M.A."/>
            <person name="Price C."/>
            <person name="Rabbinowitsch E."/>
            <person name="Walker D."/>
            <person name="Craigon M."/>
            <person name="Roy D."/>
            <person name="Ghazal P."/>
        </authorList>
    </citation>
    <scope>NUCLEOTIDE SEQUENCE [LARGE SCALE GENOMIC DNA]</scope>
    <source>
        <strain evidence="3">Isolate United Kingdom/English Channel/1999</strain>
    </source>
</reference>
<name>Q4A2Z2_EHV8U</name>
<proteinExistence type="predicted"/>
<dbReference type="GeneID" id="3655092"/>
<sequence length="465" mass="53099">MSDTNVKPLSIIIKNRTKKMKLSDEYMAKMKILRDGVTGVYVASKQQKFRAITGKKENGLYTCEYFPLTESGFEAAFKASNDYREKQDEERKRKENRTPNERRDENLKTYGDNSALERDFLNSLKSVFEGLDINYLILNDGTNADNAFKFVNDNMLLPIQTKTTKTYVQGNSMHFSGCSNYTCIMLCWNVDENRGVFLDGAKVNSNQLWFTFKNVEKQDYFISHVNIGNMKDVVRTLLQDMSKPRFSEIFLRWQLDSDDHVKEMIGAQYLIKTENCTFPNEQNSHVDLFSNSVRRQLKTCCVLPNHTGLLFNITTSIGRSNGKRTNGAYPLLEDGSPPFDILDVFFIENGTLHHWSFPVDGLLGGSENVEYETKTSSFTQNFPSIFSHKEDGKAVGGCTGGMVYLPEKPGIAKKFKEGSGQERSWAFKQSFYKTSVKLSSFLDDTLLSEMPENTQKIVRDLMKTE</sequence>
<evidence type="ECO:0000256" key="1">
    <source>
        <dbReference type="SAM" id="MobiDB-lite"/>
    </source>
</evidence>
<organism evidence="2 3">
    <name type="scientific">Emiliania huxleyi virus 86 (isolate United Kingdom/English Channel/1999)</name>
    <name type="common">EhV-86</name>
    <dbReference type="NCBI Taxonomy" id="654925"/>
    <lineage>
        <taxon>Viruses</taxon>
        <taxon>Varidnaviria</taxon>
        <taxon>Bamfordvirae</taxon>
        <taxon>Nucleocytoviricota</taxon>
        <taxon>Megaviricetes</taxon>
        <taxon>Algavirales</taxon>
        <taxon>Phycodnaviridae</taxon>
        <taxon>Coccolithovirus</taxon>
        <taxon>Coccolithovirus huxleyi</taxon>
        <taxon>Emiliania huxleyi virus 86</taxon>
    </lineage>
</organism>
<dbReference type="Proteomes" id="UP000000863">
    <property type="component" value="Segment"/>
</dbReference>
<gene>
    <name evidence="2" type="ORF">EhV142</name>
</gene>
<dbReference type="KEGG" id="vg:3655092"/>
<feature type="compositionally biased region" description="Basic and acidic residues" evidence="1">
    <location>
        <begin position="82"/>
        <end position="107"/>
    </location>
</feature>